<organism evidence="1 2">
    <name type="scientific">Ignelater luminosus</name>
    <name type="common">Cucubano</name>
    <name type="synonym">Pyrophorus luminosus</name>
    <dbReference type="NCBI Taxonomy" id="2038154"/>
    <lineage>
        <taxon>Eukaryota</taxon>
        <taxon>Metazoa</taxon>
        <taxon>Ecdysozoa</taxon>
        <taxon>Arthropoda</taxon>
        <taxon>Hexapoda</taxon>
        <taxon>Insecta</taxon>
        <taxon>Pterygota</taxon>
        <taxon>Neoptera</taxon>
        <taxon>Endopterygota</taxon>
        <taxon>Coleoptera</taxon>
        <taxon>Polyphaga</taxon>
        <taxon>Elateriformia</taxon>
        <taxon>Elateroidea</taxon>
        <taxon>Elateridae</taxon>
        <taxon>Agrypninae</taxon>
        <taxon>Pyrophorini</taxon>
        <taxon>Ignelater</taxon>
    </lineage>
</organism>
<gene>
    <name evidence="1" type="ORF">ILUMI_17769</name>
</gene>
<sequence length="155" mass="18476">MEDCKPVKTPMEIKPLILKENEIYDDSRPYRELIGCLMYVMITTRPDLSASVNYFSRHQTHQTEQLWKRFKRILRYIKGSLDLGLWFKKVEKESLLCYADADFGSEYDRKSISGFTMKVFGIQFIGLPKDKLQLHYRQLTMNILLLQWLYQICYG</sequence>
<dbReference type="Proteomes" id="UP000801492">
    <property type="component" value="Unassembled WGS sequence"/>
</dbReference>
<protein>
    <submittedName>
        <fullName evidence="1">Uncharacterized protein</fullName>
    </submittedName>
</protein>
<comment type="caution">
    <text evidence="1">The sequence shown here is derived from an EMBL/GenBank/DDBJ whole genome shotgun (WGS) entry which is preliminary data.</text>
</comment>
<accession>A0A8K0G704</accession>
<name>A0A8K0G704_IGNLU</name>
<proteinExistence type="predicted"/>
<dbReference type="AlphaFoldDB" id="A0A8K0G704"/>
<evidence type="ECO:0000313" key="1">
    <source>
        <dbReference type="EMBL" id="KAF2888404.1"/>
    </source>
</evidence>
<evidence type="ECO:0000313" key="2">
    <source>
        <dbReference type="Proteomes" id="UP000801492"/>
    </source>
</evidence>
<dbReference type="PANTHER" id="PTHR11439:SF483">
    <property type="entry name" value="PEPTIDE SYNTHASE GLIP-LIKE, PUTATIVE (AFU_ORTHOLOGUE AFUA_3G12920)-RELATED"/>
    <property type="match status" value="1"/>
</dbReference>
<reference evidence="1" key="1">
    <citation type="submission" date="2019-08" db="EMBL/GenBank/DDBJ databases">
        <title>The genome of the North American firefly Photinus pyralis.</title>
        <authorList>
            <consortium name="Photinus pyralis genome working group"/>
            <person name="Fallon T.R."/>
            <person name="Sander Lower S.E."/>
            <person name="Weng J.-K."/>
        </authorList>
    </citation>
    <scope>NUCLEOTIDE SEQUENCE</scope>
    <source>
        <strain evidence="1">TRF0915ILg1</strain>
        <tissue evidence="1">Whole body</tissue>
    </source>
</reference>
<dbReference type="OrthoDB" id="8190554at2759"/>
<dbReference type="EMBL" id="VTPC01077619">
    <property type="protein sequence ID" value="KAF2888404.1"/>
    <property type="molecule type" value="Genomic_DNA"/>
</dbReference>
<dbReference type="PANTHER" id="PTHR11439">
    <property type="entry name" value="GAG-POL-RELATED RETROTRANSPOSON"/>
    <property type="match status" value="1"/>
</dbReference>
<keyword evidence="2" id="KW-1185">Reference proteome</keyword>